<dbReference type="Proteomes" id="UP000284375">
    <property type="component" value="Unassembled WGS sequence"/>
</dbReference>
<comment type="subcellular location">
    <subcellularLocation>
        <location evidence="1">Membrane</location>
        <topology evidence="1">Multi-pass membrane protein</topology>
    </subcellularLocation>
</comment>
<dbReference type="PANTHER" id="PTHR33048">
    <property type="entry name" value="PTH11-LIKE INTEGRAL MEMBRANE PROTEIN (AFU_ORTHOLOGUE AFUA_5G11245)"/>
    <property type="match status" value="1"/>
</dbReference>
<feature type="transmembrane region" description="Helical" evidence="7">
    <location>
        <begin position="93"/>
        <end position="111"/>
    </location>
</feature>
<organism evidence="9 10">
    <name type="scientific">Cytospora chrysosperma</name>
    <name type="common">Cytospora canker fungus</name>
    <name type="synonym">Sphaeria chrysosperma</name>
    <dbReference type="NCBI Taxonomy" id="252740"/>
    <lineage>
        <taxon>Eukaryota</taxon>
        <taxon>Fungi</taxon>
        <taxon>Dikarya</taxon>
        <taxon>Ascomycota</taxon>
        <taxon>Pezizomycotina</taxon>
        <taxon>Sordariomycetes</taxon>
        <taxon>Sordariomycetidae</taxon>
        <taxon>Diaporthales</taxon>
        <taxon>Cytosporaceae</taxon>
        <taxon>Cytospora</taxon>
    </lineage>
</organism>
<dbReference type="EMBL" id="LJZO01000011">
    <property type="protein sequence ID" value="ROV99348.1"/>
    <property type="molecule type" value="Genomic_DNA"/>
</dbReference>
<dbReference type="AlphaFoldDB" id="A0A423W7M2"/>
<dbReference type="Pfam" id="PF20684">
    <property type="entry name" value="Fung_rhodopsin"/>
    <property type="match status" value="1"/>
</dbReference>
<name>A0A423W7M2_CYTCH</name>
<keyword evidence="4 7" id="KW-0472">Membrane</keyword>
<comment type="caution">
    <text evidence="9">The sequence shown here is derived from an EMBL/GenBank/DDBJ whole genome shotgun (WGS) entry which is preliminary data.</text>
</comment>
<evidence type="ECO:0000256" key="7">
    <source>
        <dbReference type="SAM" id="Phobius"/>
    </source>
</evidence>
<keyword evidence="2 7" id="KW-0812">Transmembrane</keyword>
<feature type="transmembrane region" description="Helical" evidence="7">
    <location>
        <begin position="187"/>
        <end position="207"/>
    </location>
</feature>
<dbReference type="PANTHER" id="PTHR33048:SF15">
    <property type="entry name" value="INTEGRAL MEMBRANE PROTEIN"/>
    <property type="match status" value="1"/>
</dbReference>
<feature type="transmembrane region" description="Helical" evidence="7">
    <location>
        <begin position="219"/>
        <end position="241"/>
    </location>
</feature>
<evidence type="ECO:0000313" key="10">
    <source>
        <dbReference type="Proteomes" id="UP000284375"/>
    </source>
</evidence>
<gene>
    <name evidence="9" type="ORF">VSDG_04021</name>
</gene>
<evidence type="ECO:0000313" key="9">
    <source>
        <dbReference type="EMBL" id="ROV99348.1"/>
    </source>
</evidence>
<evidence type="ECO:0000256" key="5">
    <source>
        <dbReference type="ARBA" id="ARBA00038359"/>
    </source>
</evidence>
<feature type="domain" description="Rhodopsin" evidence="8">
    <location>
        <begin position="38"/>
        <end position="282"/>
    </location>
</feature>
<reference evidence="9 10" key="1">
    <citation type="submission" date="2015-09" db="EMBL/GenBank/DDBJ databases">
        <title>Host preference determinants of Valsa canker pathogens revealed by comparative genomics.</title>
        <authorList>
            <person name="Yin Z."/>
            <person name="Huang L."/>
        </authorList>
    </citation>
    <scope>NUCLEOTIDE SEQUENCE [LARGE SCALE GENOMIC DNA]</scope>
    <source>
        <strain evidence="9 10">YSFL</strain>
    </source>
</reference>
<feature type="transmembrane region" description="Helical" evidence="7">
    <location>
        <begin position="17"/>
        <end position="42"/>
    </location>
</feature>
<feature type="transmembrane region" description="Helical" evidence="7">
    <location>
        <begin position="54"/>
        <end position="73"/>
    </location>
</feature>
<dbReference type="GO" id="GO:0016020">
    <property type="term" value="C:membrane"/>
    <property type="evidence" value="ECO:0007669"/>
    <property type="project" value="UniProtKB-SubCell"/>
</dbReference>
<dbReference type="OrthoDB" id="9976870at2759"/>
<feature type="transmembrane region" description="Helical" evidence="7">
    <location>
        <begin position="253"/>
        <end position="277"/>
    </location>
</feature>
<evidence type="ECO:0000256" key="1">
    <source>
        <dbReference type="ARBA" id="ARBA00004141"/>
    </source>
</evidence>
<feature type="transmembrane region" description="Helical" evidence="7">
    <location>
        <begin position="131"/>
        <end position="154"/>
    </location>
</feature>
<dbReference type="InterPro" id="IPR049326">
    <property type="entry name" value="Rhodopsin_dom_fungi"/>
</dbReference>
<dbReference type="InterPro" id="IPR052337">
    <property type="entry name" value="SAT4-like"/>
</dbReference>
<keyword evidence="3 7" id="KW-1133">Transmembrane helix</keyword>
<evidence type="ECO:0000256" key="2">
    <source>
        <dbReference type="ARBA" id="ARBA00022692"/>
    </source>
</evidence>
<comment type="similarity">
    <text evidence="5">Belongs to the SAT4 family.</text>
</comment>
<proteinExistence type="inferred from homology"/>
<protein>
    <recommendedName>
        <fullName evidence="8">Rhodopsin domain-containing protein</fullName>
    </recommendedName>
</protein>
<sequence length="393" mass="41837">MADAVSPDARSVAPEGVALAIMVVSPMFLGLSVLAVAARTYVRLTDGTFAADDCLLIGGLISYTVDVGLAIHAASVGVGTADARLNGWLAAQAMKYFTIWILVYVVGLALIKSSICTTIWRIASVRRGMAAAVCCLFGLVWASFVVTFVGMLLYCDPIRANWETRLVLEGKARCGTVAAMIGISHTATVTTILTDIGCAVLPGMLLWKTQMKAQAKFEVFALMSVASMASISTIARAPFITRYEDPDDNLKYYIGYIVLFSNIESGIGCVATSLPAIRRLYMRLADKENSVDGCEDATPPKGSADKTLVTIGGGGSAFNSRARLARGVSLVTVQARGGSDGDWEQFNDGEEDEMPLSPSRAGKKGTSRPLKGIRADYTYSVELEPVRDESPGP</sequence>
<keyword evidence="10" id="KW-1185">Reference proteome</keyword>
<feature type="region of interest" description="Disordered" evidence="6">
    <location>
        <begin position="339"/>
        <end position="371"/>
    </location>
</feature>
<evidence type="ECO:0000256" key="4">
    <source>
        <dbReference type="ARBA" id="ARBA00023136"/>
    </source>
</evidence>
<evidence type="ECO:0000259" key="8">
    <source>
        <dbReference type="Pfam" id="PF20684"/>
    </source>
</evidence>
<evidence type="ECO:0000256" key="6">
    <source>
        <dbReference type="SAM" id="MobiDB-lite"/>
    </source>
</evidence>
<feature type="compositionally biased region" description="Acidic residues" evidence="6">
    <location>
        <begin position="341"/>
        <end position="354"/>
    </location>
</feature>
<accession>A0A423W7M2</accession>
<evidence type="ECO:0000256" key="3">
    <source>
        <dbReference type="ARBA" id="ARBA00022989"/>
    </source>
</evidence>